<evidence type="ECO:0000313" key="2">
    <source>
        <dbReference type="Proteomes" id="UP000298642"/>
    </source>
</evidence>
<keyword evidence="2" id="KW-1185">Reference proteome</keyword>
<name>A0A4D7AYW1_9FIRM</name>
<dbReference type="Proteomes" id="UP000298642">
    <property type="component" value="Chromosome"/>
</dbReference>
<accession>A0A4D7AYW1</accession>
<dbReference type="SUPFAM" id="SSF88659">
    <property type="entry name" value="Sigma3 and sigma4 domains of RNA polymerase sigma factors"/>
    <property type="match status" value="1"/>
</dbReference>
<organism evidence="1 2">
    <name type="scientific">Dysosmobacter welbionis</name>
    <dbReference type="NCBI Taxonomy" id="2093857"/>
    <lineage>
        <taxon>Bacteria</taxon>
        <taxon>Bacillati</taxon>
        <taxon>Bacillota</taxon>
        <taxon>Clostridia</taxon>
        <taxon>Eubacteriales</taxon>
        <taxon>Oscillospiraceae</taxon>
        <taxon>Dysosmobacter</taxon>
    </lineage>
</organism>
<gene>
    <name evidence="1" type="ORF">EIO64_06745</name>
</gene>
<dbReference type="Gene3D" id="1.20.140.160">
    <property type="match status" value="1"/>
</dbReference>
<dbReference type="EMBL" id="CP034413">
    <property type="protein sequence ID" value="QCI58962.1"/>
    <property type="molecule type" value="Genomic_DNA"/>
</dbReference>
<evidence type="ECO:0000313" key="1">
    <source>
        <dbReference type="EMBL" id="QCI58962.1"/>
    </source>
</evidence>
<proteinExistence type="predicted"/>
<dbReference type="RefSeq" id="WP_136891036.1">
    <property type="nucleotide sequence ID" value="NZ_CP034413.3"/>
</dbReference>
<protein>
    <recommendedName>
        <fullName evidence="3">RNA polymerase sigma-70 region 4 domain-containing protein</fullName>
    </recommendedName>
</protein>
<evidence type="ECO:0008006" key="3">
    <source>
        <dbReference type="Google" id="ProtNLM"/>
    </source>
</evidence>
<dbReference type="InterPro" id="IPR013324">
    <property type="entry name" value="RNA_pol_sigma_r3/r4-like"/>
</dbReference>
<reference evidence="2" key="1">
    <citation type="submission" date="2018-12" db="EMBL/GenBank/DDBJ databases">
        <title>Dusodibacter welbiota gen. nov., sp. nov., isolated from human faeces and emended description of the Oscillibacter genus.</title>
        <authorList>
            <person name="Le Roy T."/>
            <person name="Van der Smissen P."/>
            <person name="Delzenne N."/>
            <person name="Muccioli G."/>
            <person name="Collet J.F."/>
            <person name="Cani P.D."/>
        </authorList>
    </citation>
    <scope>NUCLEOTIDE SEQUENCE [LARGE SCALE GENOMIC DNA]</scope>
    <source>
        <strain evidence="2">J115</strain>
    </source>
</reference>
<dbReference type="AlphaFoldDB" id="A0A4D7AYW1"/>
<dbReference type="Gene3D" id="1.10.1740.10">
    <property type="match status" value="1"/>
</dbReference>
<dbReference type="KEGG" id="obj:EIO64_06745"/>
<sequence length="281" mass="31924">MSDQELLDRIAQGDQAALTELCDRYAELIRKRAQWIARQYNCLRPGSHGGWSDYTKETLSELESVGMLTLIECAMNGGYDSSKGVFGTYNVPFLDGAMRRHLEASMGTLSLDRDSMGLVRKAQMLYHRDGKEMSEIAGELGVSLAEVARAVAYPTHFFSVYDLPIPEEDGDIFEYLMSDLLSASAEEIVLRALTMKSLHEQFQSLSKREQDILGRSFGVFGYSKTDLREIAIRNRLREDGVEKAKKQALKKLREWCLDSMAWKLRRARHMVDRAISLVPMH</sequence>